<dbReference type="EMBL" id="CP144754">
    <property type="protein sequence ID" value="WVZ99641.1"/>
    <property type="molecule type" value="Genomic_DNA"/>
</dbReference>
<evidence type="ECO:0000313" key="3">
    <source>
        <dbReference type="Proteomes" id="UP001341281"/>
    </source>
</evidence>
<feature type="compositionally biased region" description="Low complexity" evidence="1">
    <location>
        <begin position="61"/>
        <end position="76"/>
    </location>
</feature>
<feature type="region of interest" description="Disordered" evidence="1">
    <location>
        <begin position="1"/>
        <end position="104"/>
    </location>
</feature>
<dbReference type="Proteomes" id="UP001341281">
    <property type="component" value="Chromosome 10"/>
</dbReference>
<keyword evidence="3" id="KW-1185">Reference proteome</keyword>
<evidence type="ECO:0000256" key="1">
    <source>
        <dbReference type="SAM" id="MobiDB-lite"/>
    </source>
</evidence>
<feature type="compositionally biased region" description="Low complexity" evidence="1">
    <location>
        <begin position="12"/>
        <end position="26"/>
    </location>
</feature>
<accession>A0AAQ3XJ05</accession>
<feature type="compositionally biased region" description="Low complexity" evidence="1">
    <location>
        <begin position="85"/>
        <end position="97"/>
    </location>
</feature>
<gene>
    <name evidence="2" type="ORF">U9M48_044906</name>
</gene>
<dbReference type="AlphaFoldDB" id="A0AAQ3XJ05"/>
<name>A0AAQ3XJ05_PASNO</name>
<protein>
    <submittedName>
        <fullName evidence="2">Uncharacterized protein</fullName>
    </submittedName>
</protein>
<evidence type="ECO:0000313" key="2">
    <source>
        <dbReference type="EMBL" id="WVZ99641.1"/>
    </source>
</evidence>
<sequence length="104" mass="10609">MGPLEAHARGQLPPSLASSSPGSWRLFPRGDGATRSARRPQPPAAATRSALPSASPPPSPLGRAAPAVPARSSSSPTLLAPPQHPSLVLHRSPSSSSTDRAEIL</sequence>
<proteinExistence type="predicted"/>
<reference evidence="2 3" key="1">
    <citation type="submission" date="2024-02" db="EMBL/GenBank/DDBJ databases">
        <title>High-quality chromosome-scale genome assembly of Pensacola bahiagrass (Paspalum notatum Flugge var. saurae).</title>
        <authorList>
            <person name="Vega J.M."/>
            <person name="Podio M."/>
            <person name="Orjuela J."/>
            <person name="Siena L.A."/>
            <person name="Pessino S.C."/>
            <person name="Combes M.C."/>
            <person name="Mariac C."/>
            <person name="Albertini E."/>
            <person name="Pupilli F."/>
            <person name="Ortiz J.P.A."/>
            <person name="Leblanc O."/>
        </authorList>
    </citation>
    <scope>NUCLEOTIDE SEQUENCE [LARGE SCALE GENOMIC DNA]</scope>
    <source>
        <strain evidence="2">R1</strain>
        <tissue evidence="2">Leaf</tissue>
    </source>
</reference>
<feature type="compositionally biased region" description="Low complexity" evidence="1">
    <location>
        <begin position="44"/>
        <end position="53"/>
    </location>
</feature>
<organism evidence="2 3">
    <name type="scientific">Paspalum notatum var. saurae</name>
    <dbReference type="NCBI Taxonomy" id="547442"/>
    <lineage>
        <taxon>Eukaryota</taxon>
        <taxon>Viridiplantae</taxon>
        <taxon>Streptophyta</taxon>
        <taxon>Embryophyta</taxon>
        <taxon>Tracheophyta</taxon>
        <taxon>Spermatophyta</taxon>
        <taxon>Magnoliopsida</taxon>
        <taxon>Liliopsida</taxon>
        <taxon>Poales</taxon>
        <taxon>Poaceae</taxon>
        <taxon>PACMAD clade</taxon>
        <taxon>Panicoideae</taxon>
        <taxon>Andropogonodae</taxon>
        <taxon>Paspaleae</taxon>
        <taxon>Paspalinae</taxon>
        <taxon>Paspalum</taxon>
    </lineage>
</organism>